<evidence type="ECO:0000313" key="1">
    <source>
        <dbReference type="EMBL" id="EEC46584.1"/>
    </source>
</evidence>
<name>B7G4B2_PHATC</name>
<dbReference type="RefSeq" id="XP_002182044.1">
    <property type="nucleotide sequence ID" value="XM_002182008.1"/>
</dbReference>
<keyword evidence="2" id="KW-1185">Reference proteome</keyword>
<sequence length="255" mass="29927">MKKTHDSTSCLQRSSSPTDVFVHAAKDGYHYPSYEAMRLANIAHNQAHLRKLGLDEYANRQKQELIPTPTNRKSRPSAAVEEVRSVERVRRSGRVRKQAPIYDGLADDLIEFSRRQQQRSRKHKRTIRKETASVLSREERDKLRNLPDWTTSMERYLLDHENLSQQNFRSVMRQVRRLASGEGITYTRWDEGVYFYANRRVDLSGDFEALYEEAVVFENEHGQDLGNGWLLRHPIKKIGNFQRFHFAARHEEGDN</sequence>
<protein>
    <submittedName>
        <fullName evidence="1">Uncharacterized protein</fullName>
    </submittedName>
</protein>
<organism evidence="1 2">
    <name type="scientific">Phaeodactylum tricornutum (strain CCAP 1055/1)</name>
    <dbReference type="NCBI Taxonomy" id="556484"/>
    <lineage>
        <taxon>Eukaryota</taxon>
        <taxon>Sar</taxon>
        <taxon>Stramenopiles</taxon>
        <taxon>Ochrophyta</taxon>
        <taxon>Bacillariophyta</taxon>
        <taxon>Bacillariophyceae</taxon>
        <taxon>Bacillariophycidae</taxon>
        <taxon>Naviculales</taxon>
        <taxon>Phaeodactylaceae</taxon>
        <taxon>Phaeodactylum</taxon>
    </lineage>
</organism>
<dbReference type="InParanoid" id="B7G4B2"/>
<dbReference type="HOGENOM" id="CLU_1091789_0_0_1"/>
<gene>
    <name evidence="1" type="ORF">PHATRDRAFT_47624</name>
</gene>
<reference evidence="2" key="2">
    <citation type="submission" date="2008-08" db="EMBL/GenBank/DDBJ databases">
        <authorList>
            <consortium name="Diatom Consortium"/>
            <person name="Grigoriev I."/>
            <person name="Grimwood J."/>
            <person name="Kuo A."/>
            <person name="Otillar R.P."/>
            <person name="Salamov A."/>
            <person name="Detter J.C."/>
            <person name="Lindquist E."/>
            <person name="Shapiro H."/>
            <person name="Lucas S."/>
            <person name="Glavina del Rio T."/>
            <person name="Pitluck S."/>
            <person name="Rokhsar D."/>
            <person name="Bowler C."/>
        </authorList>
    </citation>
    <scope>GENOME REANNOTATION</scope>
    <source>
        <strain evidence="2">CCAP 1055/1</strain>
    </source>
</reference>
<proteinExistence type="predicted"/>
<dbReference type="OMA" id="CAMTIFE"/>
<evidence type="ECO:0000313" key="2">
    <source>
        <dbReference type="Proteomes" id="UP000000759"/>
    </source>
</evidence>
<dbReference type="PaxDb" id="2850-Phatr47624"/>
<dbReference type="eggNOG" id="ENOG502SSW8">
    <property type="taxonomic scope" value="Eukaryota"/>
</dbReference>
<dbReference type="AlphaFoldDB" id="B7G4B2"/>
<reference evidence="1 2" key="1">
    <citation type="journal article" date="2008" name="Nature">
        <title>The Phaeodactylum genome reveals the evolutionary history of diatom genomes.</title>
        <authorList>
            <person name="Bowler C."/>
            <person name="Allen A.E."/>
            <person name="Badger J.H."/>
            <person name="Grimwood J."/>
            <person name="Jabbari K."/>
            <person name="Kuo A."/>
            <person name="Maheswari U."/>
            <person name="Martens C."/>
            <person name="Maumus F."/>
            <person name="Otillar R.P."/>
            <person name="Rayko E."/>
            <person name="Salamov A."/>
            <person name="Vandepoele K."/>
            <person name="Beszteri B."/>
            <person name="Gruber A."/>
            <person name="Heijde M."/>
            <person name="Katinka M."/>
            <person name="Mock T."/>
            <person name="Valentin K."/>
            <person name="Verret F."/>
            <person name="Berges J.A."/>
            <person name="Brownlee C."/>
            <person name="Cadoret J.P."/>
            <person name="Chiovitti A."/>
            <person name="Choi C.J."/>
            <person name="Coesel S."/>
            <person name="De Martino A."/>
            <person name="Detter J.C."/>
            <person name="Durkin C."/>
            <person name="Falciatore A."/>
            <person name="Fournet J."/>
            <person name="Haruta M."/>
            <person name="Huysman M.J."/>
            <person name="Jenkins B.D."/>
            <person name="Jiroutova K."/>
            <person name="Jorgensen R.E."/>
            <person name="Joubert Y."/>
            <person name="Kaplan A."/>
            <person name="Kroger N."/>
            <person name="Kroth P.G."/>
            <person name="La Roche J."/>
            <person name="Lindquist E."/>
            <person name="Lommer M."/>
            <person name="Martin-Jezequel V."/>
            <person name="Lopez P.J."/>
            <person name="Lucas S."/>
            <person name="Mangogna M."/>
            <person name="McGinnis K."/>
            <person name="Medlin L.K."/>
            <person name="Montsant A."/>
            <person name="Oudot-Le Secq M.P."/>
            <person name="Napoli C."/>
            <person name="Obornik M."/>
            <person name="Parker M.S."/>
            <person name="Petit J.L."/>
            <person name="Porcel B.M."/>
            <person name="Poulsen N."/>
            <person name="Robison M."/>
            <person name="Rychlewski L."/>
            <person name="Rynearson T.A."/>
            <person name="Schmutz J."/>
            <person name="Shapiro H."/>
            <person name="Siaut M."/>
            <person name="Stanley M."/>
            <person name="Sussman M.R."/>
            <person name="Taylor A.R."/>
            <person name="Vardi A."/>
            <person name="von Dassow P."/>
            <person name="Vyverman W."/>
            <person name="Willis A."/>
            <person name="Wyrwicz L.S."/>
            <person name="Rokhsar D.S."/>
            <person name="Weissenbach J."/>
            <person name="Armbrust E.V."/>
            <person name="Green B.R."/>
            <person name="Van de Peer Y."/>
            <person name="Grigoriev I.V."/>
        </authorList>
    </citation>
    <scope>NUCLEOTIDE SEQUENCE [LARGE SCALE GENOMIC DNA]</scope>
    <source>
        <strain evidence="1 2">CCAP 1055/1</strain>
    </source>
</reference>
<dbReference type="GeneID" id="7202826"/>
<dbReference type="EMBL" id="CM000616">
    <property type="protein sequence ID" value="EEC46584.1"/>
    <property type="molecule type" value="Genomic_DNA"/>
</dbReference>
<accession>B7G4B2</accession>
<dbReference type="KEGG" id="pti:PHATRDRAFT_47624"/>
<dbReference type="Proteomes" id="UP000000759">
    <property type="component" value="Chromosome 14"/>
</dbReference>
<dbReference type="OrthoDB" id="206433at2759"/>